<dbReference type="EC" id="2.7.7.88" evidence="4"/>
<accession>A0A8A6RFM7</accession>
<keyword evidence="15" id="KW-0693">Viral RNA replication</keyword>
<dbReference type="PIRSF" id="PIRSF037546">
    <property type="entry name" value="RNA_pol_RhabdoV_sub"/>
    <property type="match status" value="1"/>
</dbReference>
<evidence type="ECO:0000256" key="16">
    <source>
        <dbReference type="ARBA" id="ARBA00023042"/>
    </source>
</evidence>
<dbReference type="InterPro" id="IPR048398">
    <property type="entry name" value="Methyltrans_Mon_C"/>
</dbReference>
<evidence type="ECO:0000256" key="2">
    <source>
        <dbReference type="ARBA" id="ARBA00004328"/>
    </source>
</evidence>
<evidence type="ECO:0000256" key="26">
    <source>
        <dbReference type="ARBA" id="ARBA00048548"/>
    </source>
</evidence>
<evidence type="ECO:0000256" key="15">
    <source>
        <dbReference type="ARBA" id="ARBA00022953"/>
    </source>
</evidence>
<keyword evidence="5 29" id="KW-0696">RNA-directed RNA polymerase</keyword>
<dbReference type="GO" id="GO:0005524">
    <property type="term" value="F:ATP binding"/>
    <property type="evidence" value="ECO:0007669"/>
    <property type="project" value="UniProtKB-KW"/>
</dbReference>
<keyword evidence="18" id="KW-0511">Multifunctional enzyme</keyword>
<evidence type="ECO:0000313" key="29">
    <source>
        <dbReference type="EMBL" id="QTJ62263.1"/>
    </source>
</evidence>
<dbReference type="EMBL" id="MW208811">
    <property type="protein sequence ID" value="QTJ62263.1"/>
    <property type="molecule type" value="Viral_cRNA"/>
</dbReference>
<evidence type="ECO:0000256" key="4">
    <source>
        <dbReference type="ARBA" id="ARBA00012582"/>
    </source>
</evidence>
<evidence type="ECO:0000256" key="13">
    <source>
        <dbReference type="ARBA" id="ARBA00022840"/>
    </source>
</evidence>
<dbReference type="InterPro" id="IPR014023">
    <property type="entry name" value="Mononeg_RNA_pol_cat"/>
</dbReference>
<comment type="catalytic activity">
    <reaction evidence="26">
        <text>GTP + H2O = GDP + phosphate + H(+)</text>
        <dbReference type="Rhea" id="RHEA:19669"/>
        <dbReference type="ChEBI" id="CHEBI:15377"/>
        <dbReference type="ChEBI" id="CHEBI:15378"/>
        <dbReference type="ChEBI" id="CHEBI:37565"/>
        <dbReference type="ChEBI" id="CHEBI:43474"/>
        <dbReference type="ChEBI" id="CHEBI:58189"/>
    </reaction>
</comment>
<dbReference type="InterPro" id="IPR039530">
    <property type="entry name" value="L_methyltransferase_rhabdo"/>
</dbReference>
<name>A0A8A6RFM7_9RHAB</name>
<organism evidence="29">
    <name type="scientific">Bactrocera tryoni rhabdovirus 1</name>
    <dbReference type="NCBI Taxonomy" id="2795014"/>
    <lineage>
        <taxon>Viruses</taxon>
        <taxon>Riboviria</taxon>
        <taxon>Orthornavirae</taxon>
        <taxon>Negarnaviricota</taxon>
        <taxon>Haploviricotina</taxon>
        <taxon>Monjiviricetes</taxon>
        <taxon>Mononegavirales</taxon>
        <taxon>Rhabdoviridae</taxon>
    </lineage>
</organism>
<reference evidence="29" key="1">
    <citation type="journal article" date="2021" name="J. Invertebr. Pathol.">
        <title>Tephritid fruit flies have a large diversity of co-occurring RNA viruses.</title>
        <authorList>
            <person name="Sharpe S.R."/>
            <person name="Morrow J.L."/>
            <person name="Brettell L.E."/>
            <person name="Shearman D.C."/>
            <person name="Gilchrist S."/>
            <person name="Cook J.M."/>
            <person name="Riegler M."/>
        </authorList>
    </citation>
    <scope>NUCLEOTIDE SEQUENCE</scope>
    <source>
        <strain evidence="29">D</strain>
    </source>
</reference>
<evidence type="ECO:0000256" key="11">
    <source>
        <dbReference type="ARBA" id="ARBA00022741"/>
    </source>
</evidence>
<keyword evidence="17" id="KW-1035">Host cytoplasm</keyword>
<dbReference type="InterPro" id="IPR017234">
    <property type="entry name" value="RNA-dir_pol_rhabdovirus"/>
</dbReference>
<keyword evidence="8" id="KW-0808">Transferase</keyword>
<evidence type="ECO:0000259" key="28">
    <source>
        <dbReference type="PROSITE" id="PS51590"/>
    </source>
</evidence>
<dbReference type="Pfam" id="PF00946">
    <property type="entry name" value="Mononeg_RNA_pol"/>
    <property type="match status" value="1"/>
</dbReference>
<keyword evidence="16" id="KW-0506">mRNA capping</keyword>
<dbReference type="InterPro" id="IPR039736">
    <property type="entry name" value="L_poly_C"/>
</dbReference>
<comment type="catalytic activity">
    <reaction evidence="24">
        <text>a 5'-end (5'-triphosphoguanosine)-adenylyl-adenylyl-cytidylyl-adenosine in mRNA + S-adenosyl-L-methionine = a 5'-end (5'-triphosphoguanosine)-(2'-O-methyladenylyl)-adenylyl-cytidylyl-adenosine in mRNA + S-adenosyl-L-homocysteine + H(+)</text>
        <dbReference type="Rhea" id="RHEA:65380"/>
        <dbReference type="Rhea" id="RHEA-COMP:16797"/>
        <dbReference type="Rhea" id="RHEA-COMP:16801"/>
        <dbReference type="ChEBI" id="CHEBI:15378"/>
        <dbReference type="ChEBI" id="CHEBI:57856"/>
        <dbReference type="ChEBI" id="CHEBI:59789"/>
        <dbReference type="ChEBI" id="CHEBI:156482"/>
        <dbReference type="ChEBI" id="CHEBI:156484"/>
    </reaction>
</comment>
<dbReference type="PROSITE" id="PS51590">
    <property type="entry name" value="SAM_MT_MNV_L"/>
    <property type="match status" value="1"/>
</dbReference>
<evidence type="ECO:0000256" key="6">
    <source>
        <dbReference type="ARBA" id="ARBA00022603"/>
    </source>
</evidence>
<comment type="subcellular location">
    <subcellularLocation>
        <location evidence="1">Host cytoplasm</location>
    </subcellularLocation>
    <subcellularLocation>
        <location evidence="2">Virion</location>
    </subcellularLocation>
</comment>
<dbReference type="GO" id="GO:0030430">
    <property type="term" value="C:host cell cytoplasm"/>
    <property type="evidence" value="ECO:0007669"/>
    <property type="project" value="UniProtKB-SubCell"/>
</dbReference>
<keyword evidence="14" id="KW-0946">Virion</keyword>
<dbReference type="Pfam" id="PF21080">
    <property type="entry name" value="Methyltrans_Mon_1st"/>
    <property type="match status" value="1"/>
</dbReference>
<evidence type="ECO:0000256" key="10">
    <source>
        <dbReference type="ARBA" id="ARBA00022695"/>
    </source>
</evidence>
<evidence type="ECO:0000256" key="14">
    <source>
        <dbReference type="ARBA" id="ARBA00022844"/>
    </source>
</evidence>
<evidence type="ECO:0000256" key="20">
    <source>
        <dbReference type="ARBA" id="ARBA00024499"/>
    </source>
</evidence>
<evidence type="ECO:0000256" key="19">
    <source>
        <dbReference type="ARBA" id="ARBA00024494"/>
    </source>
</evidence>
<comment type="catalytic activity">
    <reaction evidence="25">
        <text>a 5'-end (5'-triphosphoguanosine)-adenylyl-adenylyl-cytidylyl-adenosine in mRNA + 2 S-adenosyl-L-methionine = a 5'-end (N(7)-methyl 5'-triphosphoguanosine)-(2'-O-methyladenylyl)-adenylyl-cytidylyl-adenosine in mRNA + 2 S-adenosyl-L-homocysteine + H(+)</text>
        <dbReference type="Rhea" id="RHEA:65376"/>
        <dbReference type="Rhea" id="RHEA-COMP:16797"/>
        <dbReference type="Rhea" id="RHEA-COMP:16798"/>
        <dbReference type="ChEBI" id="CHEBI:15378"/>
        <dbReference type="ChEBI" id="CHEBI:57856"/>
        <dbReference type="ChEBI" id="CHEBI:59789"/>
        <dbReference type="ChEBI" id="CHEBI:156483"/>
        <dbReference type="ChEBI" id="CHEBI:156484"/>
        <dbReference type="EC" id="2.1.1.375"/>
    </reaction>
</comment>
<dbReference type="InterPro" id="IPR048397">
    <property type="entry name" value="Methyltrans_Mon_CD"/>
</dbReference>
<feature type="domain" description="Mononegavirus-type SAM-dependent 2'-O-MTase" evidence="28">
    <location>
        <begin position="1647"/>
        <end position="1844"/>
    </location>
</feature>
<dbReference type="Pfam" id="PF21081">
    <property type="entry name" value="Methyltrans_Mon_3rd"/>
    <property type="match status" value="1"/>
</dbReference>
<dbReference type="InterPro" id="IPR026890">
    <property type="entry name" value="Mononeg_mRNAcap"/>
</dbReference>
<feature type="domain" description="RdRp catalytic" evidence="27">
    <location>
        <begin position="595"/>
        <end position="781"/>
    </location>
</feature>
<dbReference type="GO" id="GO:0004482">
    <property type="term" value="F:mRNA 5'-cap (guanine-N7-)-methyltransferase activity"/>
    <property type="evidence" value="ECO:0007669"/>
    <property type="project" value="InterPro"/>
</dbReference>
<evidence type="ECO:0000256" key="12">
    <source>
        <dbReference type="ARBA" id="ARBA00022801"/>
    </source>
</evidence>
<evidence type="ECO:0000256" key="23">
    <source>
        <dbReference type="ARBA" id="ARBA00031012"/>
    </source>
</evidence>
<keyword evidence="11" id="KW-0547">Nucleotide-binding</keyword>
<keyword evidence="9" id="KW-0949">S-adenosyl-L-methionine</keyword>
<proteinExistence type="predicted"/>
<keyword evidence="7" id="KW-0507">mRNA processing</keyword>
<protein>
    <recommendedName>
        <fullName evidence="23">Replicase</fullName>
        <ecNumber evidence="21">2.1.1.375</ecNumber>
        <ecNumber evidence="3">2.7.7.48</ecNumber>
        <ecNumber evidence="4">2.7.7.88</ecNumber>
    </recommendedName>
    <alternativeName>
        <fullName evidence="22">Transcriptase</fullName>
    </alternativeName>
</protein>
<comment type="catalytic activity">
    <reaction evidence="19">
        <text>a 5'-end triphospho-adenylyl-adenylyl-cytidylyl-adenosine in mRNA + GDP + H(+) = a 5'-end (5'-triphosphoguanosine)-adenylyl-adenylyl-cytidylyl-adenosine in mRNA + diphosphate</text>
        <dbReference type="Rhea" id="RHEA:65436"/>
        <dbReference type="Rhea" id="RHEA-COMP:16797"/>
        <dbReference type="Rhea" id="RHEA-COMP:16799"/>
        <dbReference type="ChEBI" id="CHEBI:15378"/>
        <dbReference type="ChEBI" id="CHEBI:33019"/>
        <dbReference type="ChEBI" id="CHEBI:58189"/>
        <dbReference type="ChEBI" id="CHEBI:156484"/>
        <dbReference type="ChEBI" id="CHEBI:156503"/>
        <dbReference type="EC" id="2.7.7.88"/>
    </reaction>
</comment>
<evidence type="ECO:0000256" key="25">
    <source>
        <dbReference type="ARBA" id="ARBA00047370"/>
    </source>
</evidence>
<evidence type="ECO:0000256" key="24">
    <source>
        <dbReference type="ARBA" id="ARBA00047332"/>
    </source>
</evidence>
<evidence type="ECO:0000256" key="9">
    <source>
        <dbReference type="ARBA" id="ARBA00022691"/>
    </source>
</evidence>
<dbReference type="NCBIfam" id="TIGR04198">
    <property type="entry name" value="paramyx_RNAcap"/>
    <property type="match status" value="1"/>
</dbReference>
<dbReference type="InterPro" id="IPR025786">
    <property type="entry name" value="Mononega_L_MeTrfase"/>
</dbReference>
<evidence type="ECO:0000256" key="7">
    <source>
        <dbReference type="ARBA" id="ARBA00022664"/>
    </source>
</evidence>
<dbReference type="PROSITE" id="PS50526">
    <property type="entry name" value="RDRP_SSRNA_NEG_NONSEG"/>
    <property type="match status" value="1"/>
</dbReference>
<evidence type="ECO:0000256" key="3">
    <source>
        <dbReference type="ARBA" id="ARBA00012494"/>
    </source>
</evidence>
<evidence type="ECO:0000259" key="27">
    <source>
        <dbReference type="PROSITE" id="PS50526"/>
    </source>
</evidence>
<evidence type="ECO:0000256" key="5">
    <source>
        <dbReference type="ARBA" id="ARBA00022484"/>
    </source>
</evidence>
<evidence type="ECO:0000256" key="21">
    <source>
        <dbReference type="ARBA" id="ARBA00026099"/>
    </source>
</evidence>
<keyword evidence="10" id="KW-0548">Nucleotidyltransferase</keyword>
<sequence>MDEVNQLFEGETAYQLQTEYEDDGQVFFREPTMEFLNNVDYSLNSPLIIDEIEGFIKYLRSDVIESRWEESLWMKRRKDFRPYLKTYKIMPAKTFHHWFGGLNLKELTDESFLTFLKSVDNDARETFIVVKSFFKGWLKLDMEYKSKIINDKQTLSWGSMFFDLHKITTYLNANSTYEIQRMCEDIPECILDKQGVKVYKSQLFGEIILSNGFVYFTKHDRILDRNTLLMMKDCYIARFQTCFSLYNRTDQRYTKKSIQRIKDLYKIGDEIFSRIGEIGFDVIKLLEPTCNLQLTKIAHRYRPLIPDFPNFETHVLKGHEKLCKVSSHCGKFFKLITETNAVYDVLILYSSFRHWGHPYINYKNGLIKLHHQVTMEKTIDQEYVEKLASDLAFKVLQKKFMETKTWFIDIEKLEEENFLYEIIRENIWPTPDLIAKFGDHWHELPLRKCFDVPDVVDPTLIYSDKSHSMTRSEVIRYMKCNPNKPIPSKKVLTSLLTNEATDWPKFLKEIDEFGLSEDDLIIGLKAKEREIKPDGRFFSLMSWKLRDYFVFTEYLIKTHYVPLFYELTMADDLTTVMKKMMENASGQGLDSYDEITIANHIDYEKWNNHQRKESNEPIFRVMGQFLGFPNLFVRTHEFFESSLIYYNMRGDLLTVKNNQIVNKTNQLMCWNGQAGGLEGLRQKGWSVVNLLVVNRESQYRNTFIKCLIQGDNQVICMQYKLRKTRDETELITNLNAIVKNNNVILTNIEKGTTKLGLIINKDETMQSADYLNYGKVPVFRGNILGLETKRWSRVTCVTNDQLPTLANIMSTVTSNALTVSHFSTSPVNPICHLNFLGNFVRRLIELHNPALRQSMLGAIKNESLDSLSYKIGSLYLDPSIGGICGCSLTRFLMRLFPDPVTESLSFLKVIHDNTDDNELRRLMISFGHPKLVKYNETHLTKLIEDPLSLNIPKGISATTMLKNEIRKSLISNSGKIRNQIIKDVTRNYNSEAARLMAFLGSIKPRFPRFLSEFKSATYIGLTDSLISLFQNSKTIRTLFSYRLRKELDHIVVKSEIIGLSTLFRHSRTTSLRMQMWNCSSSRADILRLLSWSSKIIGATVPHPIELLNHFELISPNCKYCLNDYPLNLYVSTLIPQGLKQNMFRKGPYPAYLGSKTSESTSILQPWERETKIPLIQRASKLRSAIGWFVESDSCLAHAIYDNLKALTGEDWSNSVEGFKRTGSALHRFSCSRQSAGGFIASSPIKSTYMISTTNTLSELGDKNYDFIFQTLLLYTEITCGELHANNPNSGYYHMHISCSNCLREIEEPILNTSVTPTYRDVHTILDSWKPVEINWSVEKRLHNIPQGDWDSLDMSIKSFQIGRGEGFLFGELTLTNSKHADDSSIFPLSLVGKVCPCHYLDGIVSGFIHAGILNTIYRRSVISAKRLKETGIGTVIYLIDRVSKNPNMINIWRSDLFELLFRTIPHKIPTSYPTSNTDFGTLGRNYLKYRYLKQKFMTPSFEPRYPELWVFSDLNNIQVVSLMLIGSKLINILGTGNFNKINLNLVRELRNAISNVRVNEFELTERMQNYLGVGFRVPSEIRHACKGMCVPDITRNMLETYNLENDWTTELCVDVTTFPIFFEPNFIPGFEQDIVKRRQDPLISGLRQFQFATGAHYKVRSILKHLNIQPADAIIGGDGSGGISSCFLRLYPTSKIIFNSLLNFDDVQLKGSNPSPPSAIVGLTFAKNRCVNLNTVWKYPSDLSSSETWNYFISEVTEHNLDINMLIFDMEVKSLSTSRNIEENICKYIFKLCKNSFTLIYKTYVAYLLDNDVSCLRTFGLIFEKIDFAYTQLTSSHSSEVYIICRNKKQSQVHSCYPNYQILRSHLQSHPCFQSDRQEFERALTLKKYNFFMGVPTSYISDKFIDLSSLLTSLGVFTGLAYEISNNLRRRACKSTDAMYVFIVSVNSILTLTEGSDSHKTIPSDNVVQNLGVLVVGFMIWYSYARVDFKLKAVMQTFIDFYFPFNWGTTDEHFGYFTHCWSPVIEYKLQKRLHLDDKMATIGQLIRTFSKIFPSNLRSPDIKDLNIRLYFHNKNLDLRFFNKITGLLTGLDDSRILKHLHVTIPDVLIPDSQLNPSWQS</sequence>
<dbReference type="Pfam" id="PF14318">
    <property type="entry name" value="Mononeg_mRNAcap"/>
    <property type="match status" value="1"/>
</dbReference>
<evidence type="ECO:0000256" key="22">
    <source>
        <dbReference type="ARBA" id="ARBA00030436"/>
    </source>
</evidence>
<evidence type="ECO:0000256" key="18">
    <source>
        <dbReference type="ARBA" id="ARBA00023268"/>
    </source>
</evidence>
<comment type="catalytic activity">
    <reaction evidence="20">
        <text>a 5'-end (5'-triphosphoguanosine)-(2'-O-methyladenylyl)-adenylyl-cytidylyl-adenosine in mRNA + S-adenosyl-L-methionine = a 5'-end (N(7)-methyl 5'-triphosphoguanosine)-(2'-O-methyladenylyl)-adenylyl-cytidylyl-adenosine in mRNA + S-adenosyl-L-homocysteine</text>
        <dbReference type="Rhea" id="RHEA:65440"/>
        <dbReference type="Rhea" id="RHEA-COMP:16798"/>
        <dbReference type="Rhea" id="RHEA-COMP:16801"/>
        <dbReference type="ChEBI" id="CHEBI:57856"/>
        <dbReference type="ChEBI" id="CHEBI:59789"/>
        <dbReference type="ChEBI" id="CHEBI:156482"/>
        <dbReference type="ChEBI" id="CHEBI:156483"/>
    </reaction>
</comment>
<keyword evidence="6" id="KW-0489">Methyltransferase</keyword>
<evidence type="ECO:0000256" key="1">
    <source>
        <dbReference type="ARBA" id="ARBA00004192"/>
    </source>
</evidence>
<evidence type="ECO:0000256" key="17">
    <source>
        <dbReference type="ARBA" id="ARBA00023200"/>
    </source>
</evidence>
<dbReference type="GO" id="GO:0003968">
    <property type="term" value="F:RNA-directed RNA polymerase activity"/>
    <property type="evidence" value="ECO:0007669"/>
    <property type="project" value="UniProtKB-KW"/>
</dbReference>
<dbReference type="GO" id="GO:0016787">
    <property type="term" value="F:hydrolase activity"/>
    <property type="evidence" value="ECO:0007669"/>
    <property type="project" value="UniProtKB-KW"/>
</dbReference>
<dbReference type="EC" id="2.1.1.375" evidence="21"/>
<keyword evidence="12" id="KW-0378">Hydrolase</keyword>
<evidence type="ECO:0000256" key="8">
    <source>
        <dbReference type="ARBA" id="ARBA00022679"/>
    </source>
</evidence>
<dbReference type="EC" id="2.7.7.48" evidence="3"/>
<dbReference type="GO" id="GO:0044423">
    <property type="term" value="C:virion component"/>
    <property type="evidence" value="ECO:0007669"/>
    <property type="project" value="UniProtKB-KW"/>
</dbReference>
<dbReference type="Pfam" id="PF14314">
    <property type="entry name" value="Methyltrans_Mon_2nd"/>
    <property type="match status" value="1"/>
</dbReference>
<keyword evidence="13" id="KW-0067">ATP-binding</keyword>